<feature type="compositionally biased region" description="Low complexity" evidence="2">
    <location>
        <begin position="317"/>
        <end position="336"/>
    </location>
</feature>
<feature type="region of interest" description="Disordered" evidence="2">
    <location>
        <begin position="233"/>
        <end position="369"/>
    </location>
</feature>
<evidence type="ECO:0000256" key="1">
    <source>
        <dbReference type="SAM" id="Coils"/>
    </source>
</evidence>
<feature type="coiled-coil region" evidence="1">
    <location>
        <begin position="505"/>
        <end position="549"/>
    </location>
</feature>
<dbReference type="OrthoDB" id="5093228at2759"/>
<feature type="signal peptide" evidence="3">
    <location>
        <begin position="1"/>
        <end position="22"/>
    </location>
</feature>
<keyword evidence="1" id="KW-0175">Coiled coil</keyword>
<organism evidence="4 5">
    <name type="scientific">Fusarium solani</name>
    <name type="common">Filamentous fungus</name>
    <dbReference type="NCBI Taxonomy" id="169388"/>
    <lineage>
        <taxon>Eukaryota</taxon>
        <taxon>Fungi</taxon>
        <taxon>Dikarya</taxon>
        <taxon>Ascomycota</taxon>
        <taxon>Pezizomycotina</taxon>
        <taxon>Sordariomycetes</taxon>
        <taxon>Hypocreomycetidae</taxon>
        <taxon>Hypocreales</taxon>
        <taxon>Nectriaceae</taxon>
        <taxon>Fusarium</taxon>
        <taxon>Fusarium solani species complex</taxon>
    </lineage>
</organism>
<evidence type="ECO:0000313" key="5">
    <source>
        <dbReference type="Proteomes" id="UP000736672"/>
    </source>
</evidence>
<dbReference type="EMBL" id="JAGTJS010000005">
    <property type="protein sequence ID" value="KAH7268573.1"/>
    <property type="molecule type" value="Genomic_DNA"/>
</dbReference>
<evidence type="ECO:0000313" key="4">
    <source>
        <dbReference type="EMBL" id="KAH7268573.1"/>
    </source>
</evidence>
<sequence length="603" mass="67536">MHCFTFLSILLSFGAFAASTTADLPEVVSNRTTSDRQEIDWENDWIMKILRKHLVRTDGMELEPRDVICGMYSQLGNIDASFRSNPPTLDALIYDKANSESFERTLDDLEDKCNQDPSRYEEKCISAAEALLFMDVALGANEIGAFYTQQFCQTEETVGEVLTKPEMCGEGWKHGQKYVKGRQGWREEEKASPVLRIPVVLSHHARPIMKNAVIGSHDDLLIMAPVVERRRSMRAPARVSYDMTRRQQRRRQTKSLDGISNINQNELGREKQTAAIADQSLDGVSTDTSMSDSPSNPPGASDSKRSTRIRVKVSPRSSSSSSEELSANLSATTSSTVPRASLPKTRKSTMSVAPKHLRRRTTSSASQQTRARLSLEEALNRASPSGLVVPQMQGQQQQNTALLQSAQAVTDALRNHQELLAKESSAMRAQQRQFGADLIYMKSQVRSPAALLTRISMLKKDLSEQLDDQVELYEAQQKFHKLKAKLGSISMVGLTASEEDLMARQRGLNESIKKNREELAEAERDVLGVRDAQLHIDAEKTKLDNLKTQHDKHLEGMEWWDAMTRLVAGGPQCNWDITDLVKISQTFITYMEPRLSDESSESS</sequence>
<protein>
    <submittedName>
        <fullName evidence="4">Uncharacterized protein</fullName>
    </submittedName>
</protein>
<comment type="caution">
    <text evidence="4">The sequence shown here is derived from an EMBL/GenBank/DDBJ whole genome shotgun (WGS) entry which is preliminary data.</text>
</comment>
<name>A0A9P9KU19_FUSSL</name>
<gene>
    <name evidence="4" type="ORF">B0J15DRAFT_510391</name>
</gene>
<keyword evidence="5" id="KW-1185">Reference proteome</keyword>
<reference evidence="4" key="1">
    <citation type="journal article" date="2021" name="Nat. Commun.">
        <title>Genetic determinants of endophytism in the Arabidopsis root mycobiome.</title>
        <authorList>
            <person name="Mesny F."/>
            <person name="Miyauchi S."/>
            <person name="Thiergart T."/>
            <person name="Pickel B."/>
            <person name="Atanasova L."/>
            <person name="Karlsson M."/>
            <person name="Huettel B."/>
            <person name="Barry K.W."/>
            <person name="Haridas S."/>
            <person name="Chen C."/>
            <person name="Bauer D."/>
            <person name="Andreopoulos W."/>
            <person name="Pangilinan J."/>
            <person name="LaButti K."/>
            <person name="Riley R."/>
            <person name="Lipzen A."/>
            <person name="Clum A."/>
            <person name="Drula E."/>
            <person name="Henrissat B."/>
            <person name="Kohler A."/>
            <person name="Grigoriev I.V."/>
            <person name="Martin F.M."/>
            <person name="Hacquard S."/>
        </authorList>
    </citation>
    <scope>NUCLEOTIDE SEQUENCE</scope>
    <source>
        <strain evidence="4">FSSC 5 MPI-SDFR-AT-0091</strain>
    </source>
</reference>
<evidence type="ECO:0000256" key="2">
    <source>
        <dbReference type="SAM" id="MobiDB-lite"/>
    </source>
</evidence>
<accession>A0A9P9KU19</accession>
<keyword evidence="3" id="KW-0732">Signal</keyword>
<evidence type="ECO:0000256" key="3">
    <source>
        <dbReference type="SAM" id="SignalP"/>
    </source>
</evidence>
<feature type="chain" id="PRO_5040217803" evidence="3">
    <location>
        <begin position="23"/>
        <end position="603"/>
    </location>
</feature>
<feature type="compositionally biased region" description="Polar residues" evidence="2">
    <location>
        <begin position="282"/>
        <end position="294"/>
    </location>
</feature>
<proteinExistence type="predicted"/>
<dbReference type="AlphaFoldDB" id="A0A9P9KU19"/>
<dbReference type="Proteomes" id="UP000736672">
    <property type="component" value="Unassembled WGS sequence"/>
</dbReference>